<dbReference type="STRING" id="76193.A0A194RB87"/>
<reference evidence="4 5" key="1">
    <citation type="journal article" date="2015" name="Nat. Commun.">
        <title>Outbred genome sequencing and CRISPR/Cas9 gene editing in butterflies.</title>
        <authorList>
            <person name="Li X."/>
            <person name="Fan D."/>
            <person name="Zhang W."/>
            <person name="Liu G."/>
            <person name="Zhang L."/>
            <person name="Zhao L."/>
            <person name="Fang X."/>
            <person name="Chen L."/>
            <person name="Dong Y."/>
            <person name="Chen Y."/>
            <person name="Ding Y."/>
            <person name="Zhao R."/>
            <person name="Feng M."/>
            <person name="Zhu Y."/>
            <person name="Feng Y."/>
            <person name="Jiang X."/>
            <person name="Zhu D."/>
            <person name="Xiang H."/>
            <person name="Feng X."/>
            <person name="Li S."/>
            <person name="Wang J."/>
            <person name="Zhang G."/>
            <person name="Kronforst M.R."/>
            <person name="Wang W."/>
        </authorList>
    </citation>
    <scope>NUCLEOTIDE SEQUENCE [LARGE SCALE GENOMIC DNA]</scope>
    <source>
        <strain evidence="4">Ya'a_city_454_Pm</strain>
        <tissue evidence="4">Whole body</tissue>
    </source>
</reference>
<evidence type="ECO:0000256" key="1">
    <source>
        <dbReference type="ARBA" id="ARBA00004123"/>
    </source>
</evidence>
<proteinExistence type="predicted"/>
<feature type="compositionally biased region" description="Polar residues" evidence="2">
    <location>
        <begin position="766"/>
        <end position="791"/>
    </location>
</feature>
<evidence type="ECO:0000256" key="2">
    <source>
        <dbReference type="SAM" id="MobiDB-lite"/>
    </source>
</evidence>
<dbReference type="PANTHER" id="PTHR22929:SF0">
    <property type="entry name" value="TRANSCRIPTION FACTOR TFIIIB COMPONENT B'' HOMOLOG"/>
    <property type="match status" value="1"/>
</dbReference>
<feature type="domain" description="Myb-like" evidence="3">
    <location>
        <begin position="500"/>
        <end position="548"/>
    </location>
</feature>
<gene>
    <name evidence="4" type="ORF">RR48_06928</name>
</gene>
<feature type="compositionally biased region" description="Basic and acidic residues" evidence="2">
    <location>
        <begin position="26"/>
        <end position="41"/>
    </location>
</feature>
<dbReference type="OrthoDB" id="272624at2759"/>
<dbReference type="PANTHER" id="PTHR22929">
    <property type="entry name" value="RNA POLYMERASE III TRANSCRIPTION INITIATION FACTOR B"/>
    <property type="match status" value="1"/>
</dbReference>
<feature type="region of interest" description="Disordered" evidence="2">
    <location>
        <begin position="682"/>
        <end position="701"/>
    </location>
</feature>
<evidence type="ECO:0000259" key="3">
    <source>
        <dbReference type="SMART" id="SM00717"/>
    </source>
</evidence>
<dbReference type="InParanoid" id="A0A194RB87"/>
<feature type="region of interest" description="Disordered" evidence="2">
    <location>
        <begin position="1"/>
        <end position="74"/>
    </location>
</feature>
<feature type="compositionally biased region" description="Polar residues" evidence="2">
    <location>
        <begin position="303"/>
        <end position="314"/>
    </location>
</feature>
<dbReference type="InterPro" id="IPR009057">
    <property type="entry name" value="Homeodomain-like_sf"/>
</dbReference>
<protein>
    <submittedName>
        <fullName evidence="4">Transcription factor TFIIIB component B''-like</fullName>
    </submittedName>
</protein>
<organism evidence="4 5">
    <name type="scientific">Papilio machaon</name>
    <name type="common">Old World swallowtail butterfly</name>
    <dbReference type="NCBI Taxonomy" id="76193"/>
    <lineage>
        <taxon>Eukaryota</taxon>
        <taxon>Metazoa</taxon>
        <taxon>Ecdysozoa</taxon>
        <taxon>Arthropoda</taxon>
        <taxon>Hexapoda</taxon>
        <taxon>Insecta</taxon>
        <taxon>Pterygota</taxon>
        <taxon>Neoptera</taxon>
        <taxon>Endopterygota</taxon>
        <taxon>Lepidoptera</taxon>
        <taxon>Glossata</taxon>
        <taxon>Ditrysia</taxon>
        <taxon>Papilionoidea</taxon>
        <taxon>Papilionidae</taxon>
        <taxon>Papilioninae</taxon>
        <taxon>Papilio</taxon>
    </lineage>
</organism>
<dbReference type="GO" id="GO:0000126">
    <property type="term" value="C:transcription factor TFIIIB complex"/>
    <property type="evidence" value="ECO:0007669"/>
    <property type="project" value="TreeGrafter"/>
</dbReference>
<evidence type="ECO:0000313" key="5">
    <source>
        <dbReference type="Proteomes" id="UP000053240"/>
    </source>
</evidence>
<evidence type="ECO:0000313" key="4">
    <source>
        <dbReference type="EMBL" id="KPJ14754.1"/>
    </source>
</evidence>
<feature type="region of interest" description="Disordered" evidence="2">
    <location>
        <begin position="415"/>
        <end position="456"/>
    </location>
</feature>
<accession>A0A194RB87</accession>
<dbReference type="EMBL" id="KQ460436">
    <property type="protein sequence ID" value="KPJ14754.1"/>
    <property type="molecule type" value="Genomic_DNA"/>
</dbReference>
<dbReference type="SUPFAM" id="SSF46689">
    <property type="entry name" value="Homeodomain-like"/>
    <property type="match status" value="1"/>
</dbReference>
<dbReference type="GO" id="GO:0070898">
    <property type="term" value="P:RNA polymerase III preinitiation complex assembly"/>
    <property type="evidence" value="ECO:0007669"/>
    <property type="project" value="TreeGrafter"/>
</dbReference>
<feature type="region of interest" description="Disordered" evidence="2">
    <location>
        <begin position="765"/>
        <end position="817"/>
    </location>
</feature>
<dbReference type="GO" id="GO:0005634">
    <property type="term" value="C:nucleus"/>
    <property type="evidence" value="ECO:0007669"/>
    <property type="project" value="UniProtKB-SubCell"/>
</dbReference>
<feature type="compositionally biased region" description="Basic and acidic residues" evidence="2">
    <location>
        <begin position="50"/>
        <end position="61"/>
    </location>
</feature>
<feature type="compositionally biased region" description="Basic residues" evidence="2">
    <location>
        <begin position="271"/>
        <end position="287"/>
    </location>
</feature>
<dbReference type="Proteomes" id="UP000053240">
    <property type="component" value="Unassembled WGS sequence"/>
</dbReference>
<feature type="compositionally biased region" description="Basic and acidic residues" evidence="2">
    <location>
        <begin position="416"/>
        <end position="436"/>
    </location>
</feature>
<comment type="subcellular location">
    <subcellularLocation>
        <location evidence="1">Nucleus</location>
    </subcellularLocation>
</comment>
<dbReference type="KEGG" id="pmac:106711155"/>
<feature type="compositionally biased region" description="Polar residues" evidence="2">
    <location>
        <begin position="63"/>
        <end position="74"/>
    </location>
</feature>
<dbReference type="SMART" id="SM00717">
    <property type="entry name" value="SANT"/>
    <property type="match status" value="1"/>
</dbReference>
<dbReference type="Pfam" id="PF15963">
    <property type="entry name" value="Myb_DNA-bind_7"/>
    <property type="match status" value="1"/>
</dbReference>
<feature type="region of interest" description="Disordered" evidence="2">
    <location>
        <begin position="262"/>
        <end position="331"/>
    </location>
</feature>
<feature type="compositionally biased region" description="Polar residues" evidence="2">
    <location>
        <begin position="682"/>
        <end position="692"/>
    </location>
</feature>
<dbReference type="InterPro" id="IPR039467">
    <property type="entry name" value="TFIIIB_B''_Myb"/>
</dbReference>
<feature type="compositionally biased region" description="Polar residues" evidence="2">
    <location>
        <begin position="799"/>
        <end position="817"/>
    </location>
</feature>
<keyword evidence="5" id="KW-1185">Reference proteome</keyword>
<dbReference type="GO" id="GO:0001156">
    <property type="term" value="F:TFIIIC-class transcription factor complex binding"/>
    <property type="evidence" value="ECO:0007669"/>
    <property type="project" value="TreeGrafter"/>
</dbReference>
<sequence>MSTRRARIKAVTSLPPRRKNAVCSDVKNKEAQVKENIEKSLKSPRTPRPLAEKNEVDDKDAPPNTSVEVTNATESRNVIITPNKNDKAIARTSLPSPINSTEKIKASPKTTEKVPSNATSVIKANKSIFASPQSRRDSPFRKAIASLLTSPKNTTKSVDVNQAKSASPHINKHTPKQQIINDNNELHITNKNVHKITHNIVSPVGSNATEDFNVPSVPESATDEAVMDGIVPLQQAGSVPKPIDVLKSEIISENVEVLFDPIVPLPSPSKVRPKLRPAPRLGPHRRNSIQGSASESEDETRRAQLSSGTATPSLGRQRHDSHTSGTLINREVNRVRNDSVCSSASQLTAASAVASPLKEKQTKLRRQEAANRRAAAMRRKREKAAAKRESLTMYDLIFYNPTSNPIVPDQDEIEAKEENAKDAKESAAREESKSKEPNNATEEEAAPAPAPQIKLGPNGEIVLDEQSLVIKPSESGRRVSRVVREGAWGGGAGTYRRAARTADWSAPETVRFYRALAAIGTDFTLMAHLFPDRSRKDLKIKFKKEERQNGALVDKALRSAGAWDAEALRGEFESERAEAKRRAAAERARLARTLHAERERLRRARDLRVRNSKGSKALESTMLPGITQLKENELTTADEIIARAKQSKTTGLDVFVETPARPTPLPVVDNKTTPKVAIPRQSSANVTPNANAQPVPATLNKGSATPAVPTNIETGSLVVLTVNDPSSPSKKMLQTYIAHGGGRLTPVSLPTTLLNSVVGYMKKGTPKSTTTAGSPHFASPSSVTSQDSRGSATPGVIQVNPSPTKRQRLSSFTITQI</sequence>
<dbReference type="AlphaFoldDB" id="A0A194RB87"/>
<dbReference type="InterPro" id="IPR001005">
    <property type="entry name" value="SANT/Myb"/>
</dbReference>
<dbReference type="FunCoup" id="A0A194RB87">
    <property type="interactions" value="1"/>
</dbReference>
<feature type="region of interest" description="Disordered" evidence="2">
    <location>
        <begin position="349"/>
        <end position="387"/>
    </location>
</feature>
<name>A0A194RB87_PAPMA</name>
<feature type="compositionally biased region" description="Basic and acidic residues" evidence="2">
    <location>
        <begin position="357"/>
        <end position="371"/>
    </location>
</feature>